<protein>
    <recommendedName>
        <fullName evidence="9">Short chain dehydrogenase</fullName>
    </recommendedName>
</protein>
<dbReference type="AlphaFoldDB" id="A0A382LRX5"/>
<comment type="subcellular location">
    <subcellularLocation>
        <location evidence="1">Mitochondrion</location>
    </subcellularLocation>
    <subcellularLocation>
        <location evidence="2">Peroxisome</location>
    </subcellularLocation>
</comment>
<evidence type="ECO:0000256" key="6">
    <source>
        <dbReference type="ARBA" id="ARBA00023128"/>
    </source>
</evidence>
<gene>
    <name evidence="8" type="ORF">METZ01_LOCUS292027</name>
</gene>
<dbReference type="GO" id="GO:0005739">
    <property type="term" value="C:mitochondrion"/>
    <property type="evidence" value="ECO:0007669"/>
    <property type="project" value="UniProtKB-SubCell"/>
</dbReference>
<dbReference type="SUPFAM" id="SSF51735">
    <property type="entry name" value="NAD(P)-binding Rossmann-fold domains"/>
    <property type="match status" value="1"/>
</dbReference>
<dbReference type="PRINTS" id="PR00081">
    <property type="entry name" value="GDHRDH"/>
</dbReference>
<evidence type="ECO:0000256" key="2">
    <source>
        <dbReference type="ARBA" id="ARBA00004275"/>
    </source>
</evidence>
<accession>A0A382LRX5</accession>
<dbReference type="PANTHER" id="PTHR42808:SF3">
    <property type="entry name" value="HYDROXYSTEROID DEHYDROGENASE-LIKE PROTEIN 2"/>
    <property type="match status" value="1"/>
</dbReference>
<dbReference type="GO" id="GO:0005777">
    <property type="term" value="C:peroxisome"/>
    <property type="evidence" value="ECO:0007669"/>
    <property type="project" value="UniProtKB-SubCell"/>
</dbReference>
<dbReference type="Gene3D" id="3.40.50.720">
    <property type="entry name" value="NAD(P)-binding Rossmann-like Domain"/>
    <property type="match status" value="1"/>
</dbReference>
<dbReference type="NCBIfam" id="NF006133">
    <property type="entry name" value="PRK08278.1"/>
    <property type="match status" value="1"/>
</dbReference>
<comment type="similarity">
    <text evidence="3">Belongs to the short-chain dehydrogenases/reductases (SDR) family.</text>
</comment>
<dbReference type="FunFam" id="3.40.50.720:FF:000301">
    <property type="entry name" value="Hydroxysteroid dehydrogenase like 2"/>
    <property type="match status" value="1"/>
</dbReference>
<dbReference type="InterPro" id="IPR036291">
    <property type="entry name" value="NAD(P)-bd_dom_sf"/>
</dbReference>
<reference evidence="8" key="1">
    <citation type="submission" date="2018-05" db="EMBL/GenBank/DDBJ databases">
        <authorList>
            <person name="Lanie J.A."/>
            <person name="Ng W.-L."/>
            <person name="Kazmierczak K.M."/>
            <person name="Andrzejewski T.M."/>
            <person name="Davidsen T.M."/>
            <person name="Wayne K.J."/>
            <person name="Tettelin H."/>
            <person name="Glass J.I."/>
            <person name="Rusch D."/>
            <person name="Podicherti R."/>
            <person name="Tsui H.-C.T."/>
            <person name="Winkler M.E."/>
        </authorList>
    </citation>
    <scope>NUCLEOTIDE SEQUENCE</scope>
</reference>
<keyword evidence="7" id="KW-0576">Peroxisome</keyword>
<sequence length="273" mass="30279">MNTFKNKNVVITGASRGIGLSIAKKLASNGSNIAILAKTDVFHPKLPGTIYTAAKEIEGFGVKALPLKTDIRFDEQVEKSILTVIKEFGSIDILVNNASAINLYNSESLPMKRFDLMNEINVRGTYLCSKICLPHLKKSSNPHILNLSPPINLKPKWFENFTAYTMSKYAMSMNVIGMSSEYKKYNIAVNALWTKTAINTSAISMLGGFVSPEQCRKPEIVSDAAFVILSKDSNECTGNFFIDEYVLKEEGVSDFDKYAVKPGSKLFEDLYLD</sequence>
<dbReference type="GO" id="GO:0016491">
    <property type="term" value="F:oxidoreductase activity"/>
    <property type="evidence" value="ECO:0007669"/>
    <property type="project" value="UniProtKB-KW"/>
</dbReference>
<dbReference type="EMBL" id="UINC01088705">
    <property type="protein sequence ID" value="SVC39173.1"/>
    <property type="molecule type" value="Genomic_DNA"/>
</dbReference>
<evidence type="ECO:0000256" key="7">
    <source>
        <dbReference type="ARBA" id="ARBA00023140"/>
    </source>
</evidence>
<evidence type="ECO:0000256" key="5">
    <source>
        <dbReference type="ARBA" id="ARBA00023002"/>
    </source>
</evidence>
<evidence type="ECO:0000256" key="1">
    <source>
        <dbReference type="ARBA" id="ARBA00004173"/>
    </source>
</evidence>
<evidence type="ECO:0000313" key="8">
    <source>
        <dbReference type="EMBL" id="SVC39173.1"/>
    </source>
</evidence>
<evidence type="ECO:0000256" key="4">
    <source>
        <dbReference type="ARBA" id="ARBA00022857"/>
    </source>
</evidence>
<dbReference type="PANTHER" id="PTHR42808">
    <property type="entry name" value="HYDROXYSTEROID DEHYDROGENASE-LIKE PROTEIN 2"/>
    <property type="match status" value="1"/>
</dbReference>
<keyword evidence="6" id="KW-0496">Mitochondrion</keyword>
<name>A0A382LRX5_9ZZZZ</name>
<dbReference type="Pfam" id="PF00106">
    <property type="entry name" value="adh_short"/>
    <property type="match status" value="1"/>
</dbReference>
<dbReference type="InterPro" id="IPR051935">
    <property type="entry name" value="HSDL2"/>
</dbReference>
<dbReference type="InterPro" id="IPR002347">
    <property type="entry name" value="SDR_fam"/>
</dbReference>
<organism evidence="8">
    <name type="scientific">marine metagenome</name>
    <dbReference type="NCBI Taxonomy" id="408172"/>
    <lineage>
        <taxon>unclassified sequences</taxon>
        <taxon>metagenomes</taxon>
        <taxon>ecological metagenomes</taxon>
    </lineage>
</organism>
<evidence type="ECO:0008006" key="9">
    <source>
        <dbReference type="Google" id="ProtNLM"/>
    </source>
</evidence>
<keyword evidence="5" id="KW-0560">Oxidoreductase</keyword>
<evidence type="ECO:0000256" key="3">
    <source>
        <dbReference type="ARBA" id="ARBA00006484"/>
    </source>
</evidence>
<proteinExistence type="inferred from homology"/>
<keyword evidence="4" id="KW-0521">NADP</keyword>